<reference evidence="20 21" key="1">
    <citation type="submission" date="2015-09" db="EMBL/GenBank/DDBJ databases">
        <authorList>
            <consortium name="Swine Surveillance"/>
        </authorList>
    </citation>
    <scope>NUCLEOTIDE SEQUENCE [LARGE SCALE GENOMIC DNA]</scope>
    <source>
        <strain evidence="20 21">CECT 7648</strain>
    </source>
</reference>
<dbReference type="PROSITE" id="PS50112">
    <property type="entry name" value="PAS"/>
    <property type="match status" value="1"/>
</dbReference>
<sequence>MAADSRPDAHHLTAFEARYGRAALFDRYARVRIRDFGLRQIATLIGAYFLWVEVSAEVAMSAVTLALFGEFLELLTLRHARQQIKKGAPFDALSRRATIVGTVQAITIAVNVQIFLHLAPDAEAALLALCFLMAAAVNAGFTLTHHPPSSKAKLAVYALCAATYIASEVIAAGGIGMRQSINIFEVLMLGYLTHTFVSFSVRSWRRRVTNERALTEAAANLDAVNHDLAERQRKARELSLVASHANDAVIIFNPSLRITWVNEAFTRLTGYSFDEAVGRHPKSLMSGPESCPETARAFMDARREGRPWRAPVLLYRKDGRKVWFDINRVPVLAPDGSVETLISIERDVTEAMRKEKELDEAKLRAEEGARSKSVFLATMSHEIRTPLNAIIGMADLLTDAGLHGENKEYVDTIHSASQSLLTIINDVLEFSRLDADKVVFETLPFSPETCIFDAVKMMRPLAWEKSLYLDIVRETDLPAVAVSDEGRLRQILINLIGNAVKFTETGGVKVHVSAQDTDQGHALTVIVRDTGIGVPKGRETLIFEEFQQADAATTRRFGGTGLGLPISRALARRMSGDLVVLPDDPTPGTAFRLTVTLGRAAPDVVSTPPPIEAEPAMPEHMTVLLAEDNATNRMLVRRFLKDHPVTLIEATNGREAVELTMEHQPDAILMDMSMPELDGLAATRAIRLLDVPQPHIISLTANAFDSDREACAAAGMDDFVTKPVRRKQLIAALSRTPLHEKPLLPLANSGLSQQNAAEGTEPWTSPHASGTTSGKSIRSSDR</sequence>
<dbReference type="Pfam" id="PF02518">
    <property type="entry name" value="HATPase_c"/>
    <property type="match status" value="1"/>
</dbReference>
<dbReference type="CDD" id="cd16922">
    <property type="entry name" value="HATPase_EvgS-ArcB-TorS-like"/>
    <property type="match status" value="1"/>
</dbReference>
<dbReference type="CDD" id="cd00130">
    <property type="entry name" value="PAS"/>
    <property type="match status" value="1"/>
</dbReference>
<feature type="transmembrane region" description="Helical" evidence="15">
    <location>
        <begin position="124"/>
        <end position="143"/>
    </location>
</feature>
<dbReference type="InterPro" id="IPR005467">
    <property type="entry name" value="His_kinase_dom"/>
</dbReference>
<dbReference type="InterPro" id="IPR035965">
    <property type="entry name" value="PAS-like_dom_sf"/>
</dbReference>
<dbReference type="SMART" id="SM00388">
    <property type="entry name" value="HisKA"/>
    <property type="match status" value="1"/>
</dbReference>
<dbReference type="PROSITE" id="PS50109">
    <property type="entry name" value="HIS_KIN"/>
    <property type="match status" value="1"/>
</dbReference>
<keyword evidence="11" id="KW-0902">Two-component regulatory system</keyword>
<feature type="region of interest" description="Disordered" evidence="14">
    <location>
        <begin position="751"/>
        <end position="782"/>
    </location>
</feature>
<dbReference type="Gene3D" id="3.30.450.20">
    <property type="entry name" value="PAS domain"/>
    <property type="match status" value="1"/>
</dbReference>
<keyword evidence="4 13" id="KW-0597">Phosphoprotein</keyword>
<dbReference type="RefSeq" id="WP_058248167.1">
    <property type="nucleotide sequence ID" value="NZ_CYSE01000004.1"/>
</dbReference>
<protein>
    <recommendedName>
        <fullName evidence="3">histidine kinase</fullName>
        <ecNumber evidence="3">2.7.13.3</ecNumber>
    </recommendedName>
</protein>
<keyword evidence="12 15" id="KW-0472">Membrane</keyword>
<evidence type="ECO:0000256" key="4">
    <source>
        <dbReference type="ARBA" id="ARBA00022553"/>
    </source>
</evidence>
<evidence type="ECO:0000256" key="2">
    <source>
        <dbReference type="ARBA" id="ARBA00004370"/>
    </source>
</evidence>
<evidence type="ECO:0000313" key="20">
    <source>
        <dbReference type="EMBL" id="CUH79880.1"/>
    </source>
</evidence>
<feature type="transmembrane region" description="Helical" evidence="15">
    <location>
        <begin position="58"/>
        <end position="77"/>
    </location>
</feature>
<proteinExistence type="predicted"/>
<evidence type="ECO:0000259" key="18">
    <source>
        <dbReference type="PROSITE" id="PS50112"/>
    </source>
</evidence>
<dbReference type="SUPFAM" id="SSF52172">
    <property type="entry name" value="CheY-like"/>
    <property type="match status" value="1"/>
</dbReference>
<evidence type="ECO:0000259" key="19">
    <source>
        <dbReference type="PROSITE" id="PS50113"/>
    </source>
</evidence>
<dbReference type="InterPro" id="IPR011006">
    <property type="entry name" value="CheY-like_superfamily"/>
</dbReference>
<accession>A0A0P1GE33</accession>
<feature type="transmembrane region" description="Helical" evidence="15">
    <location>
        <begin position="97"/>
        <end position="118"/>
    </location>
</feature>
<feature type="domain" description="PAS" evidence="18">
    <location>
        <begin position="234"/>
        <end position="305"/>
    </location>
</feature>
<evidence type="ECO:0000313" key="21">
    <source>
        <dbReference type="Proteomes" id="UP000054935"/>
    </source>
</evidence>
<dbReference type="STRING" id="441103.TRN7648_02693"/>
<evidence type="ECO:0000256" key="15">
    <source>
        <dbReference type="SAM" id="Phobius"/>
    </source>
</evidence>
<name>A0A0P1GE33_9RHOB</name>
<dbReference type="Gene3D" id="3.30.565.10">
    <property type="entry name" value="Histidine kinase-like ATPase, C-terminal domain"/>
    <property type="match status" value="1"/>
</dbReference>
<evidence type="ECO:0000256" key="14">
    <source>
        <dbReference type="SAM" id="MobiDB-lite"/>
    </source>
</evidence>
<dbReference type="PANTHER" id="PTHR45339">
    <property type="entry name" value="HYBRID SIGNAL TRANSDUCTION HISTIDINE KINASE J"/>
    <property type="match status" value="1"/>
</dbReference>
<dbReference type="FunFam" id="1.10.287.130:FF:000004">
    <property type="entry name" value="Ethylene receptor 1"/>
    <property type="match status" value="1"/>
</dbReference>
<feature type="domain" description="Response regulatory" evidence="17">
    <location>
        <begin position="622"/>
        <end position="737"/>
    </location>
</feature>
<feature type="domain" description="Histidine kinase" evidence="16">
    <location>
        <begin position="378"/>
        <end position="599"/>
    </location>
</feature>
<keyword evidence="7" id="KW-0547">Nucleotide-binding</keyword>
<keyword evidence="9" id="KW-0067">ATP-binding</keyword>
<evidence type="ECO:0000256" key="13">
    <source>
        <dbReference type="PROSITE-ProRule" id="PRU00169"/>
    </source>
</evidence>
<dbReference type="FunFam" id="3.30.565.10:FF:000010">
    <property type="entry name" value="Sensor histidine kinase RcsC"/>
    <property type="match status" value="1"/>
</dbReference>
<dbReference type="Pfam" id="PF13426">
    <property type="entry name" value="PAS_9"/>
    <property type="match status" value="1"/>
</dbReference>
<dbReference type="PROSITE" id="PS50113">
    <property type="entry name" value="PAC"/>
    <property type="match status" value="1"/>
</dbReference>
<evidence type="ECO:0000256" key="10">
    <source>
        <dbReference type="ARBA" id="ARBA00022989"/>
    </source>
</evidence>
<dbReference type="SMART" id="SM00387">
    <property type="entry name" value="HATPase_c"/>
    <property type="match status" value="1"/>
</dbReference>
<dbReference type="Pfam" id="PF00512">
    <property type="entry name" value="HisKA"/>
    <property type="match status" value="1"/>
</dbReference>
<evidence type="ECO:0000256" key="8">
    <source>
        <dbReference type="ARBA" id="ARBA00022777"/>
    </source>
</evidence>
<dbReference type="InterPro" id="IPR036097">
    <property type="entry name" value="HisK_dim/P_sf"/>
</dbReference>
<evidence type="ECO:0000256" key="1">
    <source>
        <dbReference type="ARBA" id="ARBA00000085"/>
    </source>
</evidence>
<comment type="subcellular location">
    <subcellularLocation>
        <location evidence="2">Membrane</location>
    </subcellularLocation>
</comment>
<evidence type="ECO:0000256" key="3">
    <source>
        <dbReference type="ARBA" id="ARBA00012438"/>
    </source>
</evidence>
<dbReference type="EMBL" id="CYSE01000004">
    <property type="protein sequence ID" value="CUH79880.1"/>
    <property type="molecule type" value="Genomic_DNA"/>
</dbReference>
<dbReference type="PANTHER" id="PTHR45339:SF1">
    <property type="entry name" value="HYBRID SIGNAL TRANSDUCTION HISTIDINE KINASE J"/>
    <property type="match status" value="1"/>
</dbReference>
<dbReference type="GO" id="GO:0000155">
    <property type="term" value="F:phosphorelay sensor kinase activity"/>
    <property type="evidence" value="ECO:0007669"/>
    <property type="project" value="InterPro"/>
</dbReference>
<dbReference type="InterPro" id="IPR004358">
    <property type="entry name" value="Sig_transdc_His_kin-like_C"/>
</dbReference>
<dbReference type="PRINTS" id="PR00344">
    <property type="entry name" value="BCTRLSENSOR"/>
</dbReference>
<keyword evidence="21" id="KW-1185">Reference proteome</keyword>
<evidence type="ECO:0000256" key="5">
    <source>
        <dbReference type="ARBA" id="ARBA00022679"/>
    </source>
</evidence>
<feature type="domain" description="PAC" evidence="19">
    <location>
        <begin position="308"/>
        <end position="360"/>
    </location>
</feature>
<dbReference type="Gene3D" id="1.10.287.130">
    <property type="match status" value="1"/>
</dbReference>
<dbReference type="EC" id="2.7.13.3" evidence="3"/>
<dbReference type="SMART" id="SM00091">
    <property type="entry name" value="PAS"/>
    <property type="match status" value="1"/>
</dbReference>
<evidence type="ECO:0000256" key="7">
    <source>
        <dbReference type="ARBA" id="ARBA00022741"/>
    </source>
</evidence>
<dbReference type="InterPro" id="IPR036890">
    <property type="entry name" value="HATPase_C_sf"/>
</dbReference>
<dbReference type="SMART" id="SM00448">
    <property type="entry name" value="REC"/>
    <property type="match status" value="1"/>
</dbReference>
<dbReference type="GO" id="GO:0016020">
    <property type="term" value="C:membrane"/>
    <property type="evidence" value="ECO:0007669"/>
    <property type="project" value="UniProtKB-SubCell"/>
</dbReference>
<keyword evidence="6 15" id="KW-0812">Transmembrane</keyword>
<dbReference type="Proteomes" id="UP000054935">
    <property type="component" value="Unassembled WGS sequence"/>
</dbReference>
<feature type="transmembrane region" description="Helical" evidence="15">
    <location>
        <begin position="155"/>
        <end position="175"/>
    </location>
</feature>
<dbReference type="InterPro" id="IPR000014">
    <property type="entry name" value="PAS"/>
</dbReference>
<evidence type="ECO:0000256" key="9">
    <source>
        <dbReference type="ARBA" id="ARBA00022840"/>
    </source>
</evidence>
<gene>
    <name evidence="20" type="primary">luxQ_1</name>
    <name evidence="20" type="ORF">TRN7648_02693</name>
</gene>
<dbReference type="InterPro" id="IPR001789">
    <property type="entry name" value="Sig_transdc_resp-reg_receiver"/>
</dbReference>
<dbReference type="InterPro" id="IPR003594">
    <property type="entry name" value="HATPase_dom"/>
</dbReference>
<dbReference type="InterPro" id="IPR003661">
    <property type="entry name" value="HisK_dim/P_dom"/>
</dbReference>
<evidence type="ECO:0000256" key="11">
    <source>
        <dbReference type="ARBA" id="ARBA00023012"/>
    </source>
</evidence>
<evidence type="ECO:0000259" key="16">
    <source>
        <dbReference type="PROSITE" id="PS50109"/>
    </source>
</evidence>
<dbReference type="NCBIfam" id="TIGR00229">
    <property type="entry name" value="sensory_box"/>
    <property type="match status" value="1"/>
</dbReference>
<evidence type="ECO:0000259" key="17">
    <source>
        <dbReference type="PROSITE" id="PS50110"/>
    </source>
</evidence>
<dbReference type="AlphaFoldDB" id="A0A0P1GE33"/>
<dbReference type="InterPro" id="IPR000700">
    <property type="entry name" value="PAS-assoc_C"/>
</dbReference>
<keyword evidence="10 15" id="KW-1133">Transmembrane helix</keyword>
<dbReference type="OrthoDB" id="9801651at2"/>
<dbReference type="PROSITE" id="PS50110">
    <property type="entry name" value="RESPONSE_REGULATORY"/>
    <property type="match status" value="1"/>
</dbReference>
<dbReference type="SUPFAM" id="SSF47384">
    <property type="entry name" value="Homodimeric domain of signal transducing histidine kinase"/>
    <property type="match status" value="1"/>
</dbReference>
<dbReference type="SUPFAM" id="SSF55874">
    <property type="entry name" value="ATPase domain of HSP90 chaperone/DNA topoisomerase II/histidine kinase"/>
    <property type="match status" value="1"/>
</dbReference>
<evidence type="ECO:0000256" key="12">
    <source>
        <dbReference type="ARBA" id="ARBA00023136"/>
    </source>
</evidence>
<dbReference type="Gene3D" id="3.40.50.2300">
    <property type="match status" value="1"/>
</dbReference>
<dbReference type="SUPFAM" id="SSF55785">
    <property type="entry name" value="PYP-like sensor domain (PAS domain)"/>
    <property type="match status" value="1"/>
</dbReference>
<feature type="modified residue" description="4-aspartylphosphate" evidence="13">
    <location>
        <position position="671"/>
    </location>
</feature>
<dbReference type="CDD" id="cd00082">
    <property type="entry name" value="HisKA"/>
    <property type="match status" value="1"/>
</dbReference>
<keyword evidence="8 20" id="KW-0418">Kinase</keyword>
<dbReference type="GO" id="GO:0005524">
    <property type="term" value="F:ATP binding"/>
    <property type="evidence" value="ECO:0007669"/>
    <property type="project" value="UniProtKB-KW"/>
</dbReference>
<comment type="catalytic activity">
    <reaction evidence="1">
        <text>ATP + protein L-histidine = ADP + protein N-phospho-L-histidine.</text>
        <dbReference type="EC" id="2.7.13.3"/>
    </reaction>
</comment>
<dbReference type="Pfam" id="PF00072">
    <property type="entry name" value="Response_reg"/>
    <property type="match status" value="1"/>
</dbReference>
<organism evidence="20 21">
    <name type="scientific">Tropicibacter naphthalenivorans</name>
    <dbReference type="NCBI Taxonomy" id="441103"/>
    <lineage>
        <taxon>Bacteria</taxon>
        <taxon>Pseudomonadati</taxon>
        <taxon>Pseudomonadota</taxon>
        <taxon>Alphaproteobacteria</taxon>
        <taxon>Rhodobacterales</taxon>
        <taxon>Roseobacteraceae</taxon>
        <taxon>Tropicibacter</taxon>
    </lineage>
</organism>
<evidence type="ECO:0000256" key="6">
    <source>
        <dbReference type="ARBA" id="ARBA00022692"/>
    </source>
</evidence>
<feature type="transmembrane region" description="Helical" evidence="15">
    <location>
        <begin position="36"/>
        <end position="52"/>
    </location>
</feature>
<dbReference type="CDD" id="cd17546">
    <property type="entry name" value="REC_hyHK_CKI1_RcsC-like"/>
    <property type="match status" value="1"/>
</dbReference>
<keyword evidence="5 20" id="KW-0808">Transferase</keyword>